<evidence type="ECO:0000313" key="2">
    <source>
        <dbReference type="EMBL" id="GFH60294.1"/>
    </source>
</evidence>
<dbReference type="PROSITE" id="PS50234">
    <property type="entry name" value="VWFA"/>
    <property type="match status" value="1"/>
</dbReference>
<gene>
    <name evidence="2" type="ORF">CTEN210_16770</name>
</gene>
<dbReference type="InterPro" id="IPR036465">
    <property type="entry name" value="vWFA_dom_sf"/>
</dbReference>
<feature type="domain" description="VWFA" evidence="1">
    <location>
        <begin position="67"/>
        <end position="239"/>
    </location>
</feature>
<evidence type="ECO:0000259" key="1">
    <source>
        <dbReference type="PROSITE" id="PS50234"/>
    </source>
</evidence>
<proteinExistence type="predicted"/>
<accession>A0AAD3D9G8</accession>
<reference evidence="2 3" key="1">
    <citation type="journal article" date="2021" name="Sci. Rep.">
        <title>The genome of the diatom Chaetoceros tenuissimus carries an ancient integrated fragment of an extant virus.</title>
        <authorList>
            <person name="Hongo Y."/>
            <person name="Kimura K."/>
            <person name="Takaki Y."/>
            <person name="Yoshida Y."/>
            <person name="Baba S."/>
            <person name="Kobayashi G."/>
            <person name="Nagasaki K."/>
            <person name="Hano T."/>
            <person name="Tomaru Y."/>
        </authorList>
    </citation>
    <scope>NUCLEOTIDE SEQUENCE [LARGE SCALE GENOMIC DNA]</scope>
    <source>
        <strain evidence="2 3">NIES-3715</strain>
    </source>
</reference>
<dbReference type="AlphaFoldDB" id="A0AAD3D9G8"/>
<keyword evidence="3" id="KW-1185">Reference proteome</keyword>
<dbReference type="SUPFAM" id="SSF53300">
    <property type="entry name" value="vWA-like"/>
    <property type="match status" value="1"/>
</dbReference>
<sequence length="385" mass="43199">MDDDIRLPPSAYVMPVAPPAATAPDSTETFQKLTLDEGQRRQLSQQGFTNGLASALADSCTDMPIRIFIIDNSGSMNTSDGNMLVPTANPNEVKSMACTRWKELQSTIDYHIQLAALLKAPTEFRFLNFPSGISNPKQEFSVAMPGRQDEESIRADVQEGKRLIKSSPTGVTPLSEHIYSVRNYVESMSASLQSSGKRVALILATDGLPSDNGGVSDHSSLHEFQTALKSLEGLPIWIIVRLCTDDKRVIDFYSDLDKNLELSIEVLDGFFDEAKEMHEMNPWLNYALPLHRMRELGFNHRVFDFLDERCLTGSELREFCVILFGLDGMDGVPEPDIDFKTFITKMKSLLDKEPNQYHPMKRKMKPWMSLKQLADIYGNGSCTIM</sequence>
<evidence type="ECO:0000313" key="3">
    <source>
        <dbReference type="Proteomes" id="UP001054902"/>
    </source>
</evidence>
<dbReference type="Gene3D" id="3.40.50.410">
    <property type="entry name" value="von Willebrand factor, type A domain"/>
    <property type="match status" value="1"/>
</dbReference>
<comment type="caution">
    <text evidence="2">The sequence shown here is derived from an EMBL/GenBank/DDBJ whole genome shotgun (WGS) entry which is preliminary data.</text>
</comment>
<dbReference type="Proteomes" id="UP001054902">
    <property type="component" value="Unassembled WGS sequence"/>
</dbReference>
<dbReference type="EMBL" id="BLLK01000069">
    <property type="protein sequence ID" value="GFH60294.1"/>
    <property type="molecule type" value="Genomic_DNA"/>
</dbReference>
<dbReference type="InterPro" id="IPR002035">
    <property type="entry name" value="VWF_A"/>
</dbReference>
<organism evidence="2 3">
    <name type="scientific">Chaetoceros tenuissimus</name>
    <dbReference type="NCBI Taxonomy" id="426638"/>
    <lineage>
        <taxon>Eukaryota</taxon>
        <taxon>Sar</taxon>
        <taxon>Stramenopiles</taxon>
        <taxon>Ochrophyta</taxon>
        <taxon>Bacillariophyta</taxon>
        <taxon>Coscinodiscophyceae</taxon>
        <taxon>Chaetocerotophycidae</taxon>
        <taxon>Chaetocerotales</taxon>
        <taxon>Chaetocerotaceae</taxon>
        <taxon>Chaetoceros</taxon>
    </lineage>
</organism>
<protein>
    <recommendedName>
        <fullName evidence="1">VWFA domain-containing protein</fullName>
    </recommendedName>
</protein>
<name>A0AAD3D9G8_9STRA</name>